<evidence type="ECO:0000256" key="15">
    <source>
        <dbReference type="SAM" id="Phobius"/>
    </source>
</evidence>
<comment type="subcellular location">
    <subcellularLocation>
        <location evidence="2">Membrane</location>
        <topology evidence="2">Peripheral membrane protein</topology>
    </subcellularLocation>
</comment>
<dbReference type="PANTHER" id="PTHR43767:SF8">
    <property type="entry name" value="LONG-CHAIN-FATTY-ACID--COA LIGASE"/>
    <property type="match status" value="1"/>
</dbReference>
<evidence type="ECO:0000256" key="6">
    <source>
        <dbReference type="ARBA" id="ARBA00022741"/>
    </source>
</evidence>
<proteinExistence type="inferred from homology"/>
<dbReference type="PANTHER" id="PTHR43767">
    <property type="entry name" value="LONG-CHAIN-FATTY-ACID--COA LIGASE"/>
    <property type="match status" value="1"/>
</dbReference>
<feature type="transmembrane region" description="Helical" evidence="15">
    <location>
        <begin position="269"/>
        <end position="289"/>
    </location>
</feature>
<evidence type="ECO:0000256" key="10">
    <source>
        <dbReference type="ARBA" id="ARBA00023098"/>
    </source>
</evidence>
<comment type="cofactor">
    <cofactor evidence="1">
        <name>Mg(2+)</name>
        <dbReference type="ChEBI" id="CHEBI:18420"/>
    </cofactor>
</comment>
<evidence type="ECO:0000256" key="8">
    <source>
        <dbReference type="ARBA" id="ARBA00022840"/>
    </source>
</evidence>
<evidence type="ECO:0000256" key="12">
    <source>
        <dbReference type="ARBA" id="ARBA00026121"/>
    </source>
</evidence>
<dbReference type="AlphaFoldDB" id="A0A6M9PT42"/>
<dbReference type="InterPro" id="IPR000873">
    <property type="entry name" value="AMP-dep_synth/lig_dom"/>
</dbReference>
<keyword evidence="8" id="KW-0067">ATP-binding</keyword>
<dbReference type="InterPro" id="IPR050237">
    <property type="entry name" value="ATP-dep_AMP-bd_enzyme"/>
</dbReference>
<comment type="pathway">
    <text evidence="3">Lipid metabolism; fatty acid beta-oxidation.</text>
</comment>
<dbReference type="CDD" id="cd05936">
    <property type="entry name" value="FC-FACS_FadD_like"/>
    <property type="match status" value="1"/>
</dbReference>
<dbReference type="InterPro" id="IPR020845">
    <property type="entry name" value="AMP-binding_CS"/>
</dbReference>
<dbReference type="InterPro" id="IPR045851">
    <property type="entry name" value="AMP-bd_C_sf"/>
</dbReference>
<dbReference type="Pfam" id="PF13193">
    <property type="entry name" value="AMP-binding_C"/>
    <property type="match status" value="1"/>
</dbReference>
<keyword evidence="19" id="KW-1185">Reference proteome</keyword>
<keyword evidence="10" id="KW-0443">Lipid metabolism</keyword>
<keyword evidence="7" id="KW-0276">Fatty acid metabolism</keyword>
<keyword evidence="5 18" id="KW-0436">Ligase</keyword>
<evidence type="ECO:0000313" key="18">
    <source>
        <dbReference type="EMBL" id="QKM62638.1"/>
    </source>
</evidence>
<dbReference type="RefSeq" id="WP_173942799.1">
    <property type="nucleotide sequence ID" value="NZ_CBCSCD010000001.1"/>
</dbReference>
<dbReference type="FunFam" id="3.30.300.30:FF:000006">
    <property type="entry name" value="Long-chain-fatty-acid--CoA ligase FadD"/>
    <property type="match status" value="1"/>
</dbReference>
<dbReference type="KEGG" id="pani:DCO16_05945"/>
<dbReference type="GO" id="GO:0004467">
    <property type="term" value="F:long-chain fatty acid-CoA ligase activity"/>
    <property type="evidence" value="ECO:0007669"/>
    <property type="project" value="UniProtKB-EC"/>
</dbReference>
<evidence type="ECO:0000256" key="13">
    <source>
        <dbReference type="ARBA" id="ARBA00039545"/>
    </source>
</evidence>
<dbReference type="InterPro" id="IPR042099">
    <property type="entry name" value="ANL_N_sf"/>
</dbReference>
<evidence type="ECO:0000256" key="14">
    <source>
        <dbReference type="ARBA" id="ARBA00042773"/>
    </source>
</evidence>
<evidence type="ECO:0000256" key="11">
    <source>
        <dbReference type="ARBA" id="ARBA00023136"/>
    </source>
</evidence>
<evidence type="ECO:0000256" key="5">
    <source>
        <dbReference type="ARBA" id="ARBA00022598"/>
    </source>
</evidence>
<dbReference type="GO" id="GO:0005524">
    <property type="term" value="F:ATP binding"/>
    <property type="evidence" value="ECO:0007669"/>
    <property type="project" value="UniProtKB-KW"/>
</dbReference>
<dbReference type="EC" id="6.2.1.3" evidence="12"/>
<keyword evidence="15" id="KW-0812">Transmembrane</keyword>
<keyword evidence="9" id="KW-0460">Magnesium</keyword>
<evidence type="ECO:0000256" key="9">
    <source>
        <dbReference type="ARBA" id="ARBA00022842"/>
    </source>
</evidence>
<keyword evidence="15" id="KW-1133">Transmembrane helix</keyword>
<dbReference type="EMBL" id="CP028941">
    <property type="protein sequence ID" value="QKM62638.1"/>
    <property type="molecule type" value="Genomic_DNA"/>
</dbReference>
<evidence type="ECO:0000259" key="16">
    <source>
        <dbReference type="Pfam" id="PF00501"/>
    </source>
</evidence>
<dbReference type="Gene3D" id="3.30.300.30">
    <property type="match status" value="1"/>
</dbReference>
<evidence type="ECO:0000256" key="4">
    <source>
        <dbReference type="ARBA" id="ARBA00006432"/>
    </source>
</evidence>
<evidence type="ECO:0000256" key="2">
    <source>
        <dbReference type="ARBA" id="ARBA00004170"/>
    </source>
</evidence>
<keyword evidence="6" id="KW-0547">Nucleotide-binding</keyword>
<organism evidence="18 19">
    <name type="scientific">Polynucleobacter antarcticus</name>
    <dbReference type="NCBI Taxonomy" id="1743162"/>
    <lineage>
        <taxon>Bacteria</taxon>
        <taxon>Pseudomonadati</taxon>
        <taxon>Pseudomonadota</taxon>
        <taxon>Betaproteobacteria</taxon>
        <taxon>Burkholderiales</taxon>
        <taxon>Burkholderiaceae</taxon>
        <taxon>Polynucleobacter</taxon>
    </lineage>
</organism>
<evidence type="ECO:0000256" key="1">
    <source>
        <dbReference type="ARBA" id="ARBA00001946"/>
    </source>
</evidence>
<dbReference type="Pfam" id="PF00501">
    <property type="entry name" value="AMP-binding"/>
    <property type="match status" value="1"/>
</dbReference>
<dbReference type="FunFam" id="3.40.50.12780:FF:000003">
    <property type="entry name" value="Long-chain-fatty-acid--CoA ligase FadD"/>
    <property type="match status" value="1"/>
</dbReference>
<comment type="similarity">
    <text evidence="4">Belongs to the ATP-dependent AMP-binding enzyme family.</text>
</comment>
<dbReference type="GO" id="GO:0016020">
    <property type="term" value="C:membrane"/>
    <property type="evidence" value="ECO:0007669"/>
    <property type="project" value="UniProtKB-SubCell"/>
</dbReference>
<protein>
    <recommendedName>
        <fullName evidence="13">Long-chain-fatty-acid--CoA ligase</fullName>
        <ecNumber evidence="12">6.2.1.3</ecNumber>
    </recommendedName>
    <alternativeName>
        <fullName evidence="14">Long-chain acyl-CoA synthetase</fullName>
    </alternativeName>
</protein>
<dbReference type="InterPro" id="IPR025110">
    <property type="entry name" value="AMP-bd_C"/>
</dbReference>
<dbReference type="Gene3D" id="3.40.50.12780">
    <property type="entry name" value="N-terminal domain of ligase-like"/>
    <property type="match status" value="1"/>
</dbReference>
<accession>A0A6M9PT42</accession>
<gene>
    <name evidence="18" type="ORF">DCO16_05945</name>
</gene>
<sequence>MADTINTKSPWLKNYLDGVPAEINLGDYTSLLEIVDESFNQYPDHLALEFMGKSMTYRQLDILSKNFAAYLQTLKLDSGARVAIMFPNVPQYLIAMLGTLRAGYIVVNVNPLYTSRELEHQLRDSGASVLVILENFAHVYQSIADQSILKEVIVGSLGETLGAKGLIVNVVVRHIKKLVPKWNFPHIRFNAALKIGRQHPYVKPELTLDDVAFLQYTGGTTGVSKGAVLLHKNILANIIQIEHWLDPVFQHRHLNQKVSEQAKSEQKQLVFLCALPMTHIFALTACALLGMRKGGLLLLVPNPRDITGFIQFLMKHPNINIFPGVNTLFHALIHRPEFSKVKLPHLLVTIGGGMAVQKKTADLWQKLMGVPIAQGYGLSETSPVVCVNTPLITQFTGSIGMPVPSTDVIILDEEGIEVPFGETGEICIKGPQVMAGYWNRPDETQQSMTADGYFKSGDIGTMSAQGEVHIVDRKKDMIIVAGFKVFPNEIEEVIASMPGVRECAVIGSPHRKLGEIVKVFIVKDDPDLTQAQVMLYCKQQMTSYKRPRKVAFVDEMPKSNVGKILRRYLRDL</sequence>
<dbReference type="Proteomes" id="UP000500806">
    <property type="component" value="Chromosome"/>
</dbReference>
<feature type="domain" description="AMP-dependent synthetase/ligase" evidence="16">
    <location>
        <begin position="36"/>
        <end position="438"/>
    </location>
</feature>
<keyword evidence="11 15" id="KW-0472">Membrane</keyword>
<evidence type="ECO:0000256" key="3">
    <source>
        <dbReference type="ARBA" id="ARBA00005005"/>
    </source>
</evidence>
<dbReference type="SUPFAM" id="SSF56801">
    <property type="entry name" value="Acetyl-CoA synthetase-like"/>
    <property type="match status" value="1"/>
</dbReference>
<dbReference type="PROSITE" id="PS00455">
    <property type="entry name" value="AMP_BINDING"/>
    <property type="match status" value="1"/>
</dbReference>
<feature type="domain" description="AMP-binding enzyme C-terminal" evidence="17">
    <location>
        <begin position="489"/>
        <end position="563"/>
    </location>
</feature>
<name>A0A6M9PT42_9BURK</name>
<evidence type="ECO:0000256" key="7">
    <source>
        <dbReference type="ARBA" id="ARBA00022832"/>
    </source>
</evidence>
<evidence type="ECO:0000313" key="19">
    <source>
        <dbReference type="Proteomes" id="UP000500806"/>
    </source>
</evidence>
<reference evidence="18 19" key="1">
    <citation type="submission" date="2018-04" db="EMBL/GenBank/DDBJ databases">
        <title>Polynucleobacter sp. LimPoW16 genome.</title>
        <authorList>
            <person name="Hahn M.W."/>
        </authorList>
    </citation>
    <scope>NUCLEOTIDE SEQUENCE [LARGE SCALE GENOMIC DNA]</scope>
    <source>
        <strain evidence="18 19">LimPoW16</strain>
    </source>
</reference>
<evidence type="ECO:0000259" key="17">
    <source>
        <dbReference type="Pfam" id="PF13193"/>
    </source>
</evidence>